<proteinExistence type="predicted"/>
<evidence type="ECO:0008006" key="4">
    <source>
        <dbReference type="Google" id="ProtNLM"/>
    </source>
</evidence>
<dbReference type="Pfam" id="PF17267">
    <property type="entry name" value="DUF5333"/>
    <property type="match status" value="1"/>
</dbReference>
<keyword evidence="1" id="KW-0732">Signal</keyword>
<gene>
    <name evidence="2" type="ORF">SAMN04487991_0286</name>
</gene>
<dbReference type="AlphaFoldDB" id="A0A1I3J9V1"/>
<feature type="signal peptide" evidence="1">
    <location>
        <begin position="1"/>
        <end position="21"/>
    </location>
</feature>
<accession>A0A1I3J9V1</accession>
<evidence type="ECO:0000313" key="2">
    <source>
        <dbReference type="EMBL" id="SFI56973.1"/>
    </source>
</evidence>
<protein>
    <recommendedName>
        <fullName evidence="4">DUF5333 domain-containing protein</fullName>
    </recommendedName>
</protein>
<dbReference type="Proteomes" id="UP000199630">
    <property type="component" value="Unassembled WGS sequence"/>
</dbReference>
<keyword evidence="3" id="KW-1185">Reference proteome</keyword>
<dbReference type="OrthoDB" id="7658992at2"/>
<organism evidence="2 3">
    <name type="scientific">Celeribacter neptunius</name>
    <dbReference type="NCBI Taxonomy" id="588602"/>
    <lineage>
        <taxon>Bacteria</taxon>
        <taxon>Pseudomonadati</taxon>
        <taxon>Pseudomonadota</taxon>
        <taxon>Alphaproteobacteria</taxon>
        <taxon>Rhodobacterales</taxon>
        <taxon>Roseobacteraceae</taxon>
        <taxon>Celeribacter</taxon>
    </lineage>
</organism>
<dbReference type="STRING" id="588602.SAMN04487991_0286"/>
<name>A0A1I3J9V1_9RHOB</name>
<evidence type="ECO:0000313" key="3">
    <source>
        <dbReference type="Proteomes" id="UP000199630"/>
    </source>
</evidence>
<dbReference type="EMBL" id="FORH01000001">
    <property type="protein sequence ID" value="SFI56973.1"/>
    <property type="molecule type" value="Genomic_DNA"/>
</dbReference>
<evidence type="ECO:0000256" key="1">
    <source>
        <dbReference type="SAM" id="SignalP"/>
    </source>
</evidence>
<dbReference type="RefSeq" id="WP_090056084.1">
    <property type="nucleotide sequence ID" value="NZ_FORH01000001.1"/>
</dbReference>
<dbReference type="InterPro" id="IPR020349">
    <property type="entry name" value="Uncharacterised_14.7kDa"/>
</dbReference>
<reference evidence="3" key="1">
    <citation type="submission" date="2016-10" db="EMBL/GenBank/DDBJ databases">
        <authorList>
            <person name="Varghese N."/>
            <person name="Submissions S."/>
        </authorList>
    </citation>
    <scope>NUCLEOTIDE SEQUENCE [LARGE SCALE GENOMIC DNA]</scope>
    <source>
        <strain evidence="3">DSM 26471</strain>
    </source>
</reference>
<sequence>MTLNMKHIPLALALVSGAAAAAELPPLREVAEIDRNMLWAGLAVEVGDECPTIDVKKIKGLSFLWGLKNRASDLGYSDDEIRAYVESDSEELRIRRLGEDYVRAAGFDPKTPEGLCAFGEAEIARGSIIGSFLRSTK</sequence>
<feature type="chain" id="PRO_5011589551" description="DUF5333 domain-containing protein" evidence="1">
    <location>
        <begin position="22"/>
        <end position="137"/>
    </location>
</feature>